<dbReference type="RefSeq" id="WP_377942919.1">
    <property type="nucleotide sequence ID" value="NZ_JBHUCX010000024.1"/>
</dbReference>
<evidence type="ECO:0000256" key="5">
    <source>
        <dbReference type="ARBA" id="ARBA00022763"/>
    </source>
</evidence>
<keyword evidence="8" id="KW-0267">Excision nuclease</keyword>
<evidence type="ECO:0000256" key="13">
    <source>
        <dbReference type="ARBA" id="ARBA00042156"/>
    </source>
</evidence>
<dbReference type="InterPro" id="IPR017871">
    <property type="entry name" value="ABC_transporter-like_CS"/>
</dbReference>
<evidence type="ECO:0000256" key="1">
    <source>
        <dbReference type="ARBA" id="ARBA00004496"/>
    </source>
</evidence>
<evidence type="ECO:0000256" key="4">
    <source>
        <dbReference type="ARBA" id="ARBA00022741"/>
    </source>
</evidence>
<evidence type="ECO:0000256" key="8">
    <source>
        <dbReference type="ARBA" id="ARBA00022881"/>
    </source>
</evidence>
<comment type="similarity">
    <text evidence="11">Belongs to the ABC transporter superfamily. UvrA family.</text>
</comment>
<organism evidence="15 16">
    <name type="scientific">Alicyclobacillus fodiniaquatilis</name>
    <dbReference type="NCBI Taxonomy" id="1661150"/>
    <lineage>
        <taxon>Bacteria</taxon>
        <taxon>Bacillati</taxon>
        <taxon>Bacillota</taxon>
        <taxon>Bacilli</taxon>
        <taxon>Bacillales</taxon>
        <taxon>Alicyclobacillaceae</taxon>
        <taxon>Alicyclobacillus</taxon>
    </lineage>
</organism>
<evidence type="ECO:0000256" key="3">
    <source>
        <dbReference type="ARBA" id="ARBA00022737"/>
    </source>
</evidence>
<dbReference type="Gene3D" id="3.40.50.300">
    <property type="entry name" value="P-loop containing nucleotide triphosphate hydrolases"/>
    <property type="match status" value="3"/>
</dbReference>
<reference evidence="16" key="1">
    <citation type="journal article" date="2019" name="Int. J. Syst. Evol. Microbiol.">
        <title>The Global Catalogue of Microorganisms (GCM) 10K type strain sequencing project: providing services to taxonomists for standard genome sequencing and annotation.</title>
        <authorList>
            <consortium name="The Broad Institute Genomics Platform"/>
            <consortium name="The Broad Institute Genome Sequencing Center for Infectious Disease"/>
            <person name="Wu L."/>
            <person name="Ma J."/>
        </authorList>
    </citation>
    <scope>NUCLEOTIDE SEQUENCE [LARGE SCALE GENOMIC DNA]</scope>
    <source>
        <strain evidence="16">CGMCC 1.12286</strain>
    </source>
</reference>
<name>A0ABW4JI26_9BACL</name>
<evidence type="ECO:0000256" key="9">
    <source>
        <dbReference type="ARBA" id="ARBA00023125"/>
    </source>
</evidence>
<dbReference type="PANTHER" id="PTHR43152:SF3">
    <property type="entry name" value="UVRABC SYSTEM PROTEIN A"/>
    <property type="match status" value="1"/>
</dbReference>
<protein>
    <recommendedName>
        <fullName evidence="12">UvrABC system protein A</fullName>
    </recommendedName>
    <alternativeName>
        <fullName evidence="13">Excinuclease ABC subunit A</fullName>
    </alternativeName>
</protein>
<dbReference type="Proteomes" id="UP001597079">
    <property type="component" value="Unassembled WGS sequence"/>
</dbReference>
<evidence type="ECO:0000259" key="14">
    <source>
        <dbReference type="PROSITE" id="PS50893"/>
    </source>
</evidence>
<dbReference type="PROSITE" id="PS00211">
    <property type="entry name" value="ABC_TRANSPORTER_1"/>
    <property type="match status" value="2"/>
</dbReference>
<dbReference type="SUPFAM" id="SSF52540">
    <property type="entry name" value="P-loop containing nucleoside triphosphate hydrolases"/>
    <property type="match status" value="2"/>
</dbReference>
<dbReference type="EMBL" id="JBHUCX010000024">
    <property type="protein sequence ID" value="MFD1675053.1"/>
    <property type="molecule type" value="Genomic_DNA"/>
</dbReference>
<evidence type="ECO:0000256" key="2">
    <source>
        <dbReference type="ARBA" id="ARBA00022490"/>
    </source>
</evidence>
<keyword evidence="7" id="KW-0067">ATP-binding</keyword>
<keyword evidence="5" id="KW-0227">DNA damage</keyword>
<comment type="subcellular location">
    <subcellularLocation>
        <location evidence="1">Cytoplasm</location>
    </subcellularLocation>
</comment>
<keyword evidence="10" id="KW-0234">DNA repair</keyword>
<keyword evidence="3" id="KW-0677">Repeat</keyword>
<dbReference type="InterPro" id="IPR027417">
    <property type="entry name" value="P-loop_NTPase"/>
</dbReference>
<keyword evidence="16" id="KW-1185">Reference proteome</keyword>
<dbReference type="PROSITE" id="PS50893">
    <property type="entry name" value="ABC_TRANSPORTER_2"/>
    <property type="match status" value="1"/>
</dbReference>
<proteinExistence type="inferred from homology"/>
<evidence type="ECO:0000256" key="6">
    <source>
        <dbReference type="ARBA" id="ARBA00022769"/>
    </source>
</evidence>
<sequence length="802" mass="87153">MDFVRIQGAVLHNLKHINLDIPKGKFVVITGVSGSGKSTLAFDLLYREGRRRYEQAVGANSVEEKEGFESVTGLVPTVAVEQRIIRQSNPRSLVGTRTGILELMQIVFSLVGQYPCACGGMTDSRRICKACGQQVEPLPNAYFNFNSPLGMCLNCFGTGHVSIITVDRLSQGSRFQQESVWRVSPAKLREGLKRLGKAYGFDPAVSYFDLPSEVQQAYMHGDLTVGYEGLIPFLHRITAGGEGSETTVCLACQGARIGDEARAVTIGGLHISALAGKTLREQALYWNQVSGQLIEADPNISIVLKKIREKINNLHDVGLSHLSLYRKTPTLSGGELQRLFLASYLDSELEGLLYVFDEPTVGLHESEKMLLTKRLKDLLRLGNSVIVVEHDPGIILGADWIIEIGPGAGEEGGRIVYEGDVKGYLTCRGSRLAPFIREYANTKRYSSMDKSQKQKVTDVTPKLTLRHATTHNLKDVSVSIPLGVMVGVSGISGSGKSSLIASTLVPLLERFYNDSIDEQVDEDVSIDDSVDAELVGAEQLTGVSVITQLSIGRAKTSTPASYIGIWDRIRSLFAQQEHARDSGLTLGDFSFNSTGACAECKGEGVIRKETRGFVFTWPCHVCGGTRYRKEVLEISISGKNIADILAMSVSEAAKFFQHEPAIVGPLAILERVGMGYLRLGQSSTTISGGEAQRIKLAKAFGRTRSKGMLYILDEPTSGLSSADVIRLMSVLRSLVERGNTVLIIEHDLSVLKSSDWIIEMGPGGGDEGGEIIAAGTPEELISVPTSMVGSYWREDVVENATL</sequence>
<evidence type="ECO:0000313" key="15">
    <source>
        <dbReference type="EMBL" id="MFD1675053.1"/>
    </source>
</evidence>
<evidence type="ECO:0000313" key="16">
    <source>
        <dbReference type="Proteomes" id="UP001597079"/>
    </source>
</evidence>
<evidence type="ECO:0000256" key="11">
    <source>
        <dbReference type="ARBA" id="ARBA00038000"/>
    </source>
</evidence>
<dbReference type="Gene3D" id="1.10.8.280">
    <property type="entry name" value="ABC transporter ATPase domain-like"/>
    <property type="match status" value="1"/>
</dbReference>
<evidence type="ECO:0000256" key="12">
    <source>
        <dbReference type="ARBA" id="ARBA00039316"/>
    </source>
</evidence>
<keyword evidence="9" id="KW-0238">DNA-binding</keyword>
<feature type="domain" description="ABC transporter" evidence="14">
    <location>
        <begin position="454"/>
        <end position="793"/>
    </location>
</feature>
<dbReference type="Gene3D" id="1.20.1580.10">
    <property type="entry name" value="ABC transporter ATPase like domain"/>
    <property type="match status" value="3"/>
</dbReference>
<gene>
    <name evidence="15" type="ORF">ACFSB2_10135</name>
</gene>
<keyword evidence="6" id="KW-0228">DNA excision</keyword>
<comment type="caution">
    <text evidence="15">The sequence shown here is derived from an EMBL/GenBank/DDBJ whole genome shotgun (WGS) entry which is preliminary data.</text>
</comment>
<keyword evidence="2" id="KW-0963">Cytoplasm</keyword>
<dbReference type="InterPro" id="IPR003439">
    <property type="entry name" value="ABC_transporter-like_ATP-bd"/>
</dbReference>
<evidence type="ECO:0000256" key="10">
    <source>
        <dbReference type="ARBA" id="ARBA00023204"/>
    </source>
</evidence>
<evidence type="ECO:0000256" key="7">
    <source>
        <dbReference type="ARBA" id="ARBA00022840"/>
    </source>
</evidence>
<accession>A0ABW4JI26</accession>
<dbReference type="SMART" id="SM00382">
    <property type="entry name" value="AAA"/>
    <property type="match status" value="2"/>
</dbReference>
<dbReference type="PANTHER" id="PTHR43152">
    <property type="entry name" value="UVRABC SYSTEM PROTEIN A"/>
    <property type="match status" value="1"/>
</dbReference>
<keyword evidence="4" id="KW-0547">Nucleotide-binding</keyword>
<dbReference type="InterPro" id="IPR003593">
    <property type="entry name" value="AAA+_ATPase"/>
</dbReference>